<comment type="caution">
    <text evidence="7">The sequence shown here is derived from an EMBL/GenBank/DDBJ whole genome shotgun (WGS) entry which is preliminary data.</text>
</comment>
<evidence type="ECO:0000256" key="1">
    <source>
        <dbReference type="ARBA" id="ARBA00004123"/>
    </source>
</evidence>
<comment type="subcellular location">
    <subcellularLocation>
        <location evidence="1">Nucleus</location>
    </subcellularLocation>
</comment>
<dbReference type="GO" id="GO:0005634">
    <property type="term" value="C:nucleus"/>
    <property type="evidence" value="ECO:0007669"/>
    <property type="project" value="UniProtKB-SubCell"/>
</dbReference>
<gene>
    <name evidence="7" type="ORF">FALBO_15085</name>
</gene>
<name>A0A8H4KYM5_9HYPO</name>
<dbReference type="PANTHER" id="PTHR46910:SF3">
    <property type="entry name" value="HALOTOLERANCE PROTEIN 9-RELATED"/>
    <property type="match status" value="1"/>
</dbReference>
<dbReference type="EMBL" id="JAADYS010002553">
    <property type="protein sequence ID" value="KAF4458044.1"/>
    <property type="molecule type" value="Genomic_DNA"/>
</dbReference>
<dbReference type="SMART" id="SM00906">
    <property type="entry name" value="Fungal_trans"/>
    <property type="match status" value="1"/>
</dbReference>
<dbReference type="AlphaFoldDB" id="A0A8H4KYM5"/>
<keyword evidence="2" id="KW-0479">Metal-binding</keyword>
<dbReference type="InterPro" id="IPR007219">
    <property type="entry name" value="XnlR_reg_dom"/>
</dbReference>
<dbReference type="GO" id="GO:0003677">
    <property type="term" value="F:DNA binding"/>
    <property type="evidence" value="ECO:0007669"/>
    <property type="project" value="UniProtKB-KW"/>
</dbReference>
<feature type="region of interest" description="Disordered" evidence="5">
    <location>
        <begin position="624"/>
        <end position="643"/>
    </location>
</feature>
<reference evidence="7 8" key="1">
    <citation type="submission" date="2020-01" db="EMBL/GenBank/DDBJ databases">
        <title>Identification and distribution of gene clusters putatively required for synthesis of sphingolipid metabolism inhibitors in phylogenetically diverse species of the filamentous fungus Fusarium.</title>
        <authorList>
            <person name="Kim H.-S."/>
            <person name="Busman M."/>
            <person name="Brown D.W."/>
            <person name="Divon H."/>
            <person name="Uhlig S."/>
            <person name="Proctor R.H."/>
        </authorList>
    </citation>
    <scope>NUCLEOTIDE SEQUENCE [LARGE SCALE GENOMIC DNA]</scope>
    <source>
        <strain evidence="7 8">NRRL 20459</strain>
    </source>
</reference>
<proteinExistence type="predicted"/>
<evidence type="ECO:0000256" key="5">
    <source>
        <dbReference type="SAM" id="MobiDB-lite"/>
    </source>
</evidence>
<evidence type="ECO:0000313" key="8">
    <source>
        <dbReference type="Proteomes" id="UP000554235"/>
    </source>
</evidence>
<dbReference type="GO" id="GO:0006351">
    <property type="term" value="P:DNA-templated transcription"/>
    <property type="evidence" value="ECO:0007669"/>
    <property type="project" value="InterPro"/>
</dbReference>
<evidence type="ECO:0000313" key="7">
    <source>
        <dbReference type="EMBL" id="KAF4458044.1"/>
    </source>
</evidence>
<dbReference type="CDD" id="cd12148">
    <property type="entry name" value="fungal_TF_MHR"/>
    <property type="match status" value="1"/>
</dbReference>
<evidence type="ECO:0000256" key="3">
    <source>
        <dbReference type="ARBA" id="ARBA00023125"/>
    </source>
</evidence>
<dbReference type="GO" id="GO:0008270">
    <property type="term" value="F:zinc ion binding"/>
    <property type="evidence" value="ECO:0007669"/>
    <property type="project" value="InterPro"/>
</dbReference>
<organism evidence="7 8">
    <name type="scientific">Fusarium albosuccineum</name>
    <dbReference type="NCBI Taxonomy" id="1237068"/>
    <lineage>
        <taxon>Eukaryota</taxon>
        <taxon>Fungi</taxon>
        <taxon>Dikarya</taxon>
        <taxon>Ascomycota</taxon>
        <taxon>Pezizomycotina</taxon>
        <taxon>Sordariomycetes</taxon>
        <taxon>Hypocreomycetidae</taxon>
        <taxon>Hypocreales</taxon>
        <taxon>Nectriaceae</taxon>
        <taxon>Fusarium</taxon>
        <taxon>Fusarium decemcellulare species complex</taxon>
    </lineage>
</organism>
<dbReference type="Pfam" id="PF04082">
    <property type="entry name" value="Fungal_trans"/>
    <property type="match status" value="1"/>
</dbReference>
<sequence length="698" mass="76715">MFATNGSIVKQNAVSELEARLAATSQNPEPADPSISEGIHINLLDAEVSPHIPDSNHETYIQRENTARESSDKSESRIDVLAAGVFDHPSSGSSICYFGSSSNHALFWSLTASIANLGHRSSRLHQEPLRAVQAHTGPAHLPHPASSSIAHYGSGEEVDIVNTPGRDEAMNLISRFFDTVGAVLPYVNQPALLESFDKIVGPSESRQRPPNRAAKALRSIVFAHALSTQDVGAAEPFYRRTLSLLDPKTLYAPGLELLQALLLLSMFQQNSQRSTESWTTHSLAVKASYQLGIHAPSSYEHLTASEKELRSSLWFATVNQDRMLSSALGQPCMIPLQHVRSDILHMLVSMRQQRTVEMQYSQENLEYFRTIVYFYALTSIFVILLTSSSSRMLHGIMGVAMESVCGSNIDPSSSLNAEELLGKTLELSLRLEKWRSSTSPGFILESDVDYSQWTQGDFEAQRNAILLSIFYYRTVLLVHGCLLMSILEAATRKGQQAVSGVLKNTAASLLKDDLTAVNNFCHLIRGLLAYNPAFFKSNAIWWTCNYAALTISLHTFAFWLASTSPEAEFIACGHNSSQLEARLRSCLDMLRAIGASSAMSVKAHRCLQRHLDFLKTSSRMPAPIDHGSDPPITSHALTHPQEPGSLSDQIIHGDLMTTVLDDPMAGLFSDLNIPTFDNPDFVDLDLLGITDFDAAGLI</sequence>
<keyword evidence="8" id="KW-1185">Reference proteome</keyword>
<keyword evidence="3" id="KW-0238">DNA-binding</keyword>
<protein>
    <submittedName>
        <fullName evidence="7">C6 transcription factor</fullName>
    </submittedName>
</protein>
<dbReference type="PANTHER" id="PTHR46910">
    <property type="entry name" value="TRANSCRIPTION FACTOR PDR1"/>
    <property type="match status" value="1"/>
</dbReference>
<dbReference type="InterPro" id="IPR050987">
    <property type="entry name" value="AtrR-like"/>
</dbReference>
<evidence type="ECO:0000256" key="2">
    <source>
        <dbReference type="ARBA" id="ARBA00022723"/>
    </source>
</evidence>
<evidence type="ECO:0000256" key="4">
    <source>
        <dbReference type="ARBA" id="ARBA00023242"/>
    </source>
</evidence>
<evidence type="ECO:0000259" key="6">
    <source>
        <dbReference type="SMART" id="SM00906"/>
    </source>
</evidence>
<dbReference type="OrthoDB" id="3364175at2759"/>
<feature type="domain" description="Xylanolytic transcriptional activator regulatory" evidence="6">
    <location>
        <begin position="277"/>
        <end position="351"/>
    </location>
</feature>
<keyword evidence="4" id="KW-0539">Nucleus</keyword>
<dbReference type="GO" id="GO:0003700">
    <property type="term" value="F:DNA-binding transcription factor activity"/>
    <property type="evidence" value="ECO:0007669"/>
    <property type="project" value="InterPro"/>
</dbReference>
<accession>A0A8H4KYM5</accession>
<dbReference type="Proteomes" id="UP000554235">
    <property type="component" value="Unassembled WGS sequence"/>
</dbReference>